<dbReference type="PROSITE" id="PS50887">
    <property type="entry name" value="GGDEF"/>
    <property type="match status" value="1"/>
</dbReference>
<evidence type="ECO:0000313" key="3">
    <source>
        <dbReference type="EMBL" id="ETI69775.1"/>
    </source>
</evidence>
<proteinExistence type="predicted"/>
<evidence type="ECO:0000313" key="4">
    <source>
        <dbReference type="Proteomes" id="UP000018877"/>
    </source>
</evidence>
<dbReference type="InterPro" id="IPR052163">
    <property type="entry name" value="DGC-Regulatory_Protein"/>
</dbReference>
<dbReference type="Gene3D" id="3.30.450.20">
    <property type="entry name" value="PAS domain"/>
    <property type="match status" value="1"/>
</dbReference>
<dbReference type="NCBIfam" id="TIGR00229">
    <property type="entry name" value="sensory_box"/>
    <property type="match status" value="1"/>
</dbReference>
<dbReference type="EMBL" id="ALAN01000039">
    <property type="protein sequence ID" value="ETI69775.1"/>
    <property type="molecule type" value="Genomic_DNA"/>
</dbReference>
<dbReference type="SUPFAM" id="SSF55785">
    <property type="entry name" value="PYP-like sensor domain (PAS domain)"/>
    <property type="match status" value="1"/>
</dbReference>
<dbReference type="InterPro" id="IPR001610">
    <property type="entry name" value="PAC"/>
</dbReference>
<dbReference type="RefSeq" id="WP_024027342.1">
    <property type="nucleotide sequence ID" value="NZ_ALAN01000039.1"/>
</dbReference>
<gene>
    <name evidence="3" type="ORF">BAVI_05639</name>
</gene>
<dbReference type="SMART" id="SM00267">
    <property type="entry name" value="GGDEF"/>
    <property type="match status" value="1"/>
</dbReference>
<dbReference type="AlphaFoldDB" id="A0AB94IRS3"/>
<dbReference type="InterPro" id="IPR000014">
    <property type="entry name" value="PAS"/>
</dbReference>
<feature type="domain" description="PAC" evidence="1">
    <location>
        <begin position="106"/>
        <end position="158"/>
    </location>
</feature>
<dbReference type="Gene3D" id="3.30.70.270">
    <property type="match status" value="1"/>
</dbReference>
<dbReference type="NCBIfam" id="TIGR00254">
    <property type="entry name" value="GGDEF"/>
    <property type="match status" value="1"/>
</dbReference>
<accession>A0AB94IRS3</accession>
<sequence length="333" mass="39185">MNIVIIKRLIAIFKRITRSHKKDYEKRYFDTLKNLQDLKFALDESNLVQIVDKHANILYANDKFCRLSEYSFQELEGKNMRMLNSNFHSTEFFKDLWTTVTQGRVWSGEMRNKTKTGKYFWVNTTIVPFLDKDKKPFQYIVIRNDITKSKENEKKLEYLSNVDGLTALYNRRYFDSMLDYYWETLSQKQNSLSVILFDVDYFKCFNDTYGHILGDQCLIDISHQVKDCLSLYEAVCARYGGEEFAIILPEKDLHEAYLLAEKIRLRVEQLNIPHELSIKSKWVTLSLGVASIIPNQVMKPKELLKSADRALYQAKDNGRNTVALNDEKLFCLH</sequence>
<feature type="domain" description="GGDEF" evidence="2">
    <location>
        <begin position="190"/>
        <end position="327"/>
    </location>
</feature>
<dbReference type="CDD" id="cd01949">
    <property type="entry name" value="GGDEF"/>
    <property type="match status" value="1"/>
</dbReference>
<dbReference type="Pfam" id="PF00990">
    <property type="entry name" value="GGDEF"/>
    <property type="match status" value="1"/>
</dbReference>
<dbReference type="InterPro" id="IPR035965">
    <property type="entry name" value="PAS-like_dom_sf"/>
</dbReference>
<dbReference type="SUPFAM" id="SSF55073">
    <property type="entry name" value="Nucleotide cyclase"/>
    <property type="match status" value="1"/>
</dbReference>
<comment type="caution">
    <text evidence="3">The sequence shown here is derived from an EMBL/GenBank/DDBJ whole genome shotgun (WGS) entry which is preliminary data.</text>
</comment>
<organism evidence="3 4">
    <name type="scientific">Neobacillus vireti LMG 21834</name>
    <dbReference type="NCBI Taxonomy" id="1131730"/>
    <lineage>
        <taxon>Bacteria</taxon>
        <taxon>Bacillati</taxon>
        <taxon>Bacillota</taxon>
        <taxon>Bacilli</taxon>
        <taxon>Bacillales</taxon>
        <taxon>Bacillaceae</taxon>
        <taxon>Neobacillus</taxon>
    </lineage>
</organism>
<dbReference type="CDD" id="cd00130">
    <property type="entry name" value="PAS"/>
    <property type="match status" value="1"/>
</dbReference>
<dbReference type="SMART" id="SM00086">
    <property type="entry name" value="PAC"/>
    <property type="match status" value="1"/>
</dbReference>
<dbReference type="Pfam" id="PF13426">
    <property type="entry name" value="PAS_9"/>
    <property type="match status" value="1"/>
</dbReference>
<evidence type="ECO:0000259" key="1">
    <source>
        <dbReference type="PROSITE" id="PS50113"/>
    </source>
</evidence>
<dbReference type="InterPro" id="IPR043128">
    <property type="entry name" value="Rev_trsase/Diguanyl_cyclase"/>
</dbReference>
<evidence type="ECO:0000259" key="2">
    <source>
        <dbReference type="PROSITE" id="PS50887"/>
    </source>
</evidence>
<dbReference type="InterPro" id="IPR000700">
    <property type="entry name" value="PAS-assoc_C"/>
</dbReference>
<protein>
    <submittedName>
        <fullName evidence="3">PAS/PAC sensor-containing diguanylate cyclase/phosphodiesterase</fullName>
    </submittedName>
</protein>
<dbReference type="InterPro" id="IPR000160">
    <property type="entry name" value="GGDEF_dom"/>
</dbReference>
<dbReference type="PANTHER" id="PTHR46663">
    <property type="entry name" value="DIGUANYLATE CYCLASE DGCT-RELATED"/>
    <property type="match status" value="1"/>
</dbReference>
<dbReference type="PROSITE" id="PS50113">
    <property type="entry name" value="PAC"/>
    <property type="match status" value="1"/>
</dbReference>
<dbReference type="Proteomes" id="UP000018877">
    <property type="component" value="Unassembled WGS sequence"/>
</dbReference>
<name>A0AB94IRS3_9BACI</name>
<reference evidence="3 4" key="1">
    <citation type="journal article" date="2014" name="Environ. Microbiol.">
        <title>The nitrate-ammonifying and nosZ-carrying bacterium Bacillus vireti is a potent source and sink for nitric and nitrous oxide under high nitrate conditions.</title>
        <authorList>
            <person name="Mania D."/>
            <person name="Heylen K."/>
            <person name="van Spanning R.J."/>
            <person name="Frostegard A."/>
        </authorList>
    </citation>
    <scope>NUCLEOTIDE SEQUENCE [LARGE SCALE GENOMIC DNA]</scope>
    <source>
        <strain evidence="3 4">LMG 21834</strain>
    </source>
</reference>
<dbReference type="PANTHER" id="PTHR46663:SF4">
    <property type="entry name" value="DIGUANYLATE CYCLASE DGCT-RELATED"/>
    <property type="match status" value="1"/>
</dbReference>
<dbReference type="InterPro" id="IPR029787">
    <property type="entry name" value="Nucleotide_cyclase"/>
</dbReference>
<dbReference type="FunFam" id="3.30.70.270:FF:000001">
    <property type="entry name" value="Diguanylate cyclase domain protein"/>
    <property type="match status" value="1"/>
</dbReference>
<keyword evidence="4" id="KW-1185">Reference proteome</keyword>